<evidence type="ECO:0000256" key="1">
    <source>
        <dbReference type="ARBA" id="ARBA00004533"/>
    </source>
</evidence>
<comment type="similarity">
    <text evidence="2">Belongs to the GSP N family.</text>
</comment>
<gene>
    <name evidence="11" type="primary">gspN</name>
    <name evidence="11" type="ORF">GO608_01650</name>
</gene>
<evidence type="ECO:0000256" key="7">
    <source>
        <dbReference type="ARBA" id="ARBA00022692"/>
    </source>
</evidence>
<protein>
    <recommendedName>
        <fullName evidence="3">Type II secretion system protein N</fullName>
    </recommendedName>
    <alternativeName>
        <fullName evidence="10">General secretion pathway protein N</fullName>
    </alternativeName>
</protein>
<sequence length="248" mass="26497">MKKLALFVLLGFALLGFALVLLRLPASLMDHVVASASDGRLRIAAAEGSFWRGSGTLATSDGRRQLRAVRPVTWRFGTTGSALSLQLGEQGRPLAQLLFSVTGADLSGLDLDLPAALVADAIPHPASRAGWRGNARFSAPAIACDWRGRCNGELRITWRDAGVDIVPGQHFGDYLLTLRLVGDRTALELDTVTGSIRVAGRGELDRNGTGSFAGTVEGDPEIVDRIPNIMNRNAARGDKPGMIRIMFP</sequence>
<keyword evidence="12" id="KW-1185">Reference proteome</keyword>
<evidence type="ECO:0000256" key="9">
    <source>
        <dbReference type="ARBA" id="ARBA00023136"/>
    </source>
</evidence>
<comment type="subcellular location">
    <subcellularLocation>
        <location evidence="1">Cell inner membrane</location>
    </subcellularLocation>
</comment>
<dbReference type="Pfam" id="PF01203">
    <property type="entry name" value="T2SSN"/>
    <property type="match status" value="1"/>
</dbReference>
<keyword evidence="5" id="KW-1003">Cell membrane</keyword>
<evidence type="ECO:0000313" key="11">
    <source>
        <dbReference type="EMBL" id="NMF92038.1"/>
    </source>
</evidence>
<evidence type="ECO:0000256" key="10">
    <source>
        <dbReference type="ARBA" id="ARBA00030772"/>
    </source>
</evidence>
<evidence type="ECO:0000313" key="12">
    <source>
        <dbReference type="Proteomes" id="UP000601990"/>
    </source>
</evidence>
<organism evidence="11 12">
    <name type="scientific">Aromatoleum buckelii</name>
    <dbReference type="NCBI Taxonomy" id="200254"/>
    <lineage>
        <taxon>Bacteria</taxon>
        <taxon>Pseudomonadati</taxon>
        <taxon>Pseudomonadota</taxon>
        <taxon>Betaproteobacteria</taxon>
        <taxon>Rhodocyclales</taxon>
        <taxon>Rhodocyclaceae</taxon>
        <taxon>Aromatoleum</taxon>
    </lineage>
</organism>
<proteinExistence type="inferred from homology"/>
<name>A0ABX1MZP0_9RHOO</name>
<keyword evidence="8" id="KW-0653">Protein transport</keyword>
<keyword evidence="6" id="KW-0997">Cell inner membrane</keyword>
<dbReference type="Proteomes" id="UP000601990">
    <property type="component" value="Unassembled WGS sequence"/>
</dbReference>
<keyword evidence="9" id="KW-0472">Membrane</keyword>
<comment type="caution">
    <text evidence="11">The sequence shown here is derived from an EMBL/GenBank/DDBJ whole genome shotgun (WGS) entry which is preliminary data.</text>
</comment>
<keyword evidence="7" id="KW-0812">Transmembrane</keyword>
<dbReference type="RefSeq" id="WP_169197372.1">
    <property type="nucleotide sequence ID" value="NZ_WTVH02000009.1"/>
</dbReference>
<evidence type="ECO:0000256" key="6">
    <source>
        <dbReference type="ARBA" id="ARBA00022519"/>
    </source>
</evidence>
<accession>A0ABX1MZP0</accession>
<keyword evidence="4" id="KW-0813">Transport</keyword>
<evidence type="ECO:0000256" key="2">
    <source>
        <dbReference type="ARBA" id="ARBA00007208"/>
    </source>
</evidence>
<dbReference type="EMBL" id="WTVH01000002">
    <property type="protein sequence ID" value="NMF92038.1"/>
    <property type="molecule type" value="Genomic_DNA"/>
</dbReference>
<evidence type="ECO:0000256" key="5">
    <source>
        <dbReference type="ARBA" id="ARBA00022475"/>
    </source>
</evidence>
<evidence type="ECO:0000256" key="4">
    <source>
        <dbReference type="ARBA" id="ARBA00022448"/>
    </source>
</evidence>
<evidence type="ECO:0000256" key="8">
    <source>
        <dbReference type="ARBA" id="ARBA00022927"/>
    </source>
</evidence>
<evidence type="ECO:0000256" key="3">
    <source>
        <dbReference type="ARBA" id="ARBA00021563"/>
    </source>
</evidence>
<reference evidence="11" key="1">
    <citation type="submission" date="2019-12" db="EMBL/GenBank/DDBJ databases">
        <title>Comparative genomics gives insights into the taxonomy of the Azoarcus-Aromatoleum group and reveals separate origins of nif in the plant-associated Azoarcus and non-plant-associated Aromatoleum sub-groups.</title>
        <authorList>
            <person name="Lafos M."/>
            <person name="Maluk M."/>
            <person name="Batista M."/>
            <person name="Junghare M."/>
            <person name="Carmona M."/>
            <person name="Faoro H."/>
            <person name="Cruz L.M."/>
            <person name="Battistoni F."/>
            <person name="De Souza E."/>
            <person name="Pedrosa F."/>
            <person name="Chen W.-M."/>
            <person name="Poole P.S."/>
            <person name="Dixon R.A."/>
            <person name="James E.K."/>
        </authorList>
    </citation>
    <scope>NUCLEOTIDE SEQUENCE</scope>
    <source>
        <strain evidence="11">U120</strain>
    </source>
</reference>
<dbReference type="InterPro" id="IPR022792">
    <property type="entry name" value="T2SS_protein-GspN"/>
</dbReference>